<dbReference type="SUPFAM" id="SSF53474">
    <property type="entry name" value="alpha/beta-Hydrolases"/>
    <property type="match status" value="1"/>
</dbReference>
<protein>
    <submittedName>
        <fullName evidence="2">Lipase family protein</fullName>
    </submittedName>
</protein>
<evidence type="ECO:0000313" key="2">
    <source>
        <dbReference type="EMBL" id="RAV19072.1"/>
    </source>
</evidence>
<dbReference type="GO" id="GO:0006629">
    <property type="term" value="P:lipid metabolic process"/>
    <property type="evidence" value="ECO:0007669"/>
    <property type="project" value="InterPro"/>
</dbReference>
<organism evidence="2 3">
    <name type="scientific">Paenibacillus contaminans</name>
    <dbReference type="NCBI Taxonomy" id="450362"/>
    <lineage>
        <taxon>Bacteria</taxon>
        <taxon>Bacillati</taxon>
        <taxon>Bacillota</taxon>
        <taxon>Bacilli</taxon>
        <taxon>Bacillales</taxon>
        <taxon>Paenibacillaceae</taxon>
        <taxon>Paenibacillus</taxon>
    </lineage>
</organism>
<dbReference type="Pfam" id="PF01764">
    <property type="entry name" value="Lipase_3"/>
    <property type="match status" value="1"/>
</dbReference>
<evidence type="ECO:0000259" key="1">
    <source>
        <dbReference type="Pfam" id="PF01764"/>
    </source>
</evidence>
<dbReference type="OrthoDB" id="5522031at2"/>
<feature type="domain" description="Fungal lipase-type" evidence="1">
    <location>
        <begin position="65"/>
        <end position="195"/>
    </location>
</feature>
<dbReference type="InterPro" id="IPR002921">
    <property type="entry name" value="Fungal_lipase-type"/>
</dbReference>
<dbReference type="PANTHER" id="PTHR45856:SF24">
    <property type="entry name" value="FUNGAL LIPASE-LIKE DOMAIN-CONTAINING PROTEIN"/>
    <property type="match status" value="1"/>
</dbReference>
<dbReference type="Proteomes" id="UP000250369">
    <property type="component" value="Unassembled WGS sequence"/>
</dbReference>
<dbReference type="AlphaFoldDB" id="A0A329MHA7"/>
<reference evidence="2 3" key="1">
    <citation type="journal article" date="2009" name="Int. J. Syst. Evol. Microbiol.">
        <title>Paenibacillus contaminans sp. nov., isolated from a contaminated laboratory plate.</title>
        <authorList>
            <person name="Chou J.H."/>
            <person name="Lee J.H."/>
            <person name="Lin M.C."/>
            <person name="Chang P.S."/>
            <person name="Arun A.B."/>
            <person name="Young C.C."/>
            <person name="Chen W.M."/>
        </authorList>
    </citation>
    <scope>NUCLEOTIDE SEQUENCE [LARGE SCALE GENOMIC DNA]</scope>
    <source>
        <strain evidence="2 3">CKOBP-6</strain>
    </source>
</reference>
<dbReference type="InterPro" id="IPR029058">
    <property type="entry name" value="AB_hydrolase_fold"/>
</dbReference>
<keyword evidence="3" id="KW-1185">Reference proteome</keyword>
<dbReference type="CDD" id="cd00519">
    <property type="entry name" value="Lipase_3"/>
    <property type="match status" value="1"/>
</dbReference>
<sequence>MDPIDNRLAIFLAAACSQTYHQFADPDGGFVVPAGFKCVTPLNARALGIWKERFGFVLESDHDVIIAFRGTISTADWVTDMIARQSEFGLVPGSGATHRGFTKIYETMRKQIFEALENIPGDKKLYVTGHSLGGALAVLCAFDVAANTKFSQPVLYTYAAPRVGDPAFAAAYNRTIGYSRRIVNEFDIVPLTPPQTYKPPKSDTLYRYLHVRGAYTVRFQNMSVSENHSITNYFNKLRELDPTFAKTLCRRNPGFCPSK</sequence>
<comment type="caution">
    <text evidence="2">The sequence shown here is derived from an EMBL/GenBank/DDBJ whole genome shotgun (WGS) entry which is preliminary data.</text>
</comment>
<dbReference type="PANTHER" id="PTHR45856">
    <property type="entry name" value="ALPHA/BETA-HYDROLASES SUPERFAMILY PROTEIN"/>
    <property type="match status" value="1"/>
</dbReference>
<evidence type="ECO:0000313" key="3">
    <source>
        <dbReference type="Proteomes" id="UP000250369"/>
    </source>
</evidence>
<dbReference type="InterPro" id="IPR051218">
    <property type="entry name" value="Sec_MonoDiacylglyc_Lipase"/>
</dbReference>
<proteinExistence type="predicted"/>
<name>A0A329MHA7_9BACL</name>
<dbReference type="EMBL" id="QMFB01000014">
    <property type="protein sequence ID" value="RAV19072.1"/>
    <property type="molecule type" value="Genomic_DNA"/>
</dbReference>
<dbReference type="Gene3D" id="3.40.50.1820">
    <property type="entry name" value="alpha/beta hydrolase"/>
    <property type="match status" value="1"/>
</dbReference>
<accession>A0A329MHA7</accession>
<gene>
    <name evidence="2" type="ORF">DQG23_22455</name>
</gene>